<accession>A0A399RC03</accession>
<feature type="transmembrane region" description="Helical" evidence="1">
    <location>
        <begin position="20"/>
        <end position="40"/>
    </location>
</feature>
<feature type="transmembrane region" description="Helical" evidence="1">
    <location>
        <begin position="93"/>
        <end position="113"/>
    </location>
</feature>
<dbReference type="EMBL" id="QWGA01000008">
    <property type="protein sequence ID" value="RIJ27557.1"/>
    <property type="molecule type" value="Genomic_DNA"/>
</dbReference>
<dbReference type="Proteomes" id="UP000265845">
    <property type="component" value="Unassembled WGS sequence"/>
</dbReference>
<feature type="transmembrane region" description="Helical" evidence="1">
    <location>
        <begin position="46"/>
        <end position="64"/>
    </location>
</feature>
<organism evidence="2 3">
    <name type="scientific">Henriciella algicola</name>
    <dbReference type="NCBI Taxonomy" id="1608422"/>
    <lineage>
        <taxon>Bacteria</taxon>
        <taxon>Pseudomonadati</taxon>
        <taxon>Pseudomonadota</taxon>
        <taxon>Alphaproteobacteria</taxon>
        <taxon>Hyphomonadales</taxon>
        <taxon>Hyphomonadaceae</taxon>
        <taxon>Henriciella</taxon>
    </lineage>
</organism>
<sequence>MGGLGSLRLAWSRPATKRPVMILAGWTLVAISVAAFGFAIGWETGIPFALAMLPVAALGFVLANREVRPRKEGREREAVIDPSDRKSRWWRGVLRVVLAGPLSGAAAILVGVALAKQLPLSDVDAIAIGGLTVPLLWAGGMAWTLSDDKILRALAALLLVSGASYVAAFVV</sequence>
<dbReference type="AlphaFoldDB" id="A0A399RC03"/>
<comment type="caution">
    <text evidence="2">The sequence shown here is derived from an EMBL/GenBank/DDBJ whole genome shotgun (WGS) entry which is preliminary data.</text>
</comment>
<evidence type="ECO:0000313" key="2">
    <source>
        <dbReference type="EMBL" id="RIJ27557.1"/>
    </source>
</evidence>
<keyword evidence="3" id="KW-1185">Reference proteome</keyword>
<keyword evidence="1" id="KW-0812">Transmembrane</keyword>
<keyword evidence="1" id="KW-0472">Membrane</keyword>
<gene>
    <name evidence="2" type="ORF">D1222_14275</name>
</gene>
<feature type="transmembrane region" description="Helical" evidence="1">
    <location>
        <begin position="125"/>
        <end position="143"/>
    </location>
</feature>
<protein>
    <submittedName>
        <fullName evidence="2">Uncharacterized protein</fullName>
    </submittedName>
</protein>
<name>A0A399RC03_9PROT</name>
<evidence type="ECO:0000256" key="1">
    <source>
        <dbReference type="SAM" id="Phobius"/>
    </source>
</evidence>
<feature type="transmembrane region" description="Helical" evidence="1">
    <location>
        <begin position="150"/>
        <end position="170"/>
    </location>
</feature>
<evidence type="ECO:0000313" key="3">
    <source>
        <dbReference type="Proteomes" id="UP000265845"/>
    </source>
</evidence>
<proteinExistence type="predicted"/>
<reference evidence="2 3" key="1">
    <citation type="submission" date="2018-08" db="EMBL/GenBank/DDBJ databases">
        <title>Henriciella mobilis sp. nov., isolated from seawater.</title>
        <authorList>
            <person name="Cheng H."/>
            <person name="Wu Y.-H."/>
            <person name="Xu X.-W."/>
            <person name="Guo L.-L."/>
        </authorList>
    </citation>
    <scope>NUCLEOTIDE SEQUENCE [LARGE SCALE GENOMIC DNA]</scope>
    <source>
        <strain evidence="2 3">CCUG67844</strain>
    </source>
</reference>
<keyword evidence="1" id="KW-1133">Transmembrane helix</keyword>